<dbReference type="PANTHER" id="PTHR30383:SF24">
    <property type="entry name" value="THIOESTERASE 1_PROTEASE 1_LYSOPHOSPHOLIPASE L1"/>
    <property type="match status" value="1"/>
</dbReference>
<organism evidence="2 3">
    <name type="scientific">Azospirillum cavernae</name>
    <dbReference type="NCBI Taxonomy" id="2320860"/>
    <lineage>
        <taxon>Bacteria</taxon>
        <taxon>Pseudomonadati</taxon>
        <taxon>Pseudomonadota</taxon>
        <taxon>Alphaproteobacteria</taxon>
        <taxon>Rhodospirillales</taxon>
        <taxon>Azospirillaceae</taxon>
        <taxon>Azospirillum</taxon>
    </lineage>
</organism>
<evidence type="ECO:0000313" key="2">
    <source>
        <dbReference type="EMBL" id="RJF81444.1"/>
    </source>
</evidence>
<dbReference type="Gene3D" id="3.40.50.1110">
    <property type="entry name" value="SGNH hydrolase"/>
    <property type="match status" value="1"/>
</dbReference>
<keyword evidence="3" id="KW-1185">Reference proteome</keyword>
<dbReference type="CDD" id="cd01822">
    <property type="entry name" value="Lysophospholipase_L1_like"/>
    <property type="match status" value="1"/>
</dbReference>
<dbReference type="AlphaFoldDB" id="A0A418VWC6"/>
<dbReference type="PANTHER" id="PTHR30383">
    <property type="entry name" value="THIOESTERASE 1/PROTEASE 1/LYSOPHOSPHOLIPASE L1"/>
    <property type="match status" value="1"/>
</dbReference>
<protein>
    <submittedName>
        <fullName evidence="2">Arylesterase</fullName>
    </submittedName>
</protein>
<dbReference type="OrthoDB" id="9786188at2"/>
<gene>
    <name evidence="2" type="ORF">D3877_14890</name>
</gene>
<dbReference type="PROSITE" id="PS01098">
    <property type="entry name" value="LIPASE_GDSL_SER"/>
    <property type="match status" value="1"/>
</dbReference>
<dbReference type="InterPro" id="IPR006311">
    <property type="entry name" value="TAT_signal"/>
</dbReference>
<name>A0A418VWC6_9PROT</name>
<dbReference type="GO" id="GO:0004622">
    <property type="term" value="F:phosphatidylcholine lysophospholipase activity"/>
    <property type="evidence" value="ECO:0007669"/>
    <property type="project" value="TreeGrafter"/>
</dbReference>
<dbReference type="SUPFAM" id="SSF52266">
    <property type="entry name" value="SGNH hydrolase"/>
    <property type="match status" value="1"/>
</dbReference>
<dbReference type="EMBL" id="QYUL01000002">
    <property type="protein sequence ID" value="RJF81444.1"/>
    <property type="molecule type" value="Genomic_DNA"/>
</dbReference>
<proteinExistence type="predicted"/>
<dbReference type="GO" id="GO:0006629">
    <property type="term" value="P:lipid metabolic process"/>
    <property type="evidence" value="ECO:0007669"/>
    <property type="project" value="InterPro"/>
</dbReference>
<dbReference type="PROSITE" id="PS51318">
    <property type="entry name" value="TAT"/>
    <property type="match status" value="1"/>
</dbReference>
<sequence>MRLSIMRKGRSPYGMDRRAFNGRALVAAAALLLGVGVVTSPAPAFAAPASAAPPVKLLAFGDSLTAGYGLPEAQGFTSQLQRALTAKGYAVTVINAGVSGDTTAGGLARLDWALADQPNAALVGLGGNDMLRGLDPGAAKTNLDAILTRLGERKIPVLLLGMLASPSLGRTYTEPFNALYPDLAARHNLPLYPFFLDGVATDRALIQADGLHPNAQGVAVIVERMLPAVTNLLDSLPKAGG</sequence>
<dbReference type="InterPro" id="IPR036514">
    <property type="entry name" value="SGNH_hydro_sf"/>
</dbReference>
<evidence type="ECO:0000259" key="1">
    <source>
        <dbReference type="Pfam" id="PF13472"/>
    </source>
</evidence>
<feature type="domain" description="SGNH hydrolase-type esterase" evidence="1">
    <location>
        <begin position="59"/>
        <end position="219"/>
    </location>
</feature>
<accession>A0A418VWC6</accession>
<dbReference type="InterPro" id="IPR013830">
    <property type="entry name" value="SGNH_hydro"/>
</dbReference>
<dbReference type="InterPro" id="IPR008265">
    <property type="entry name" value="Lipase_GDSL_AS"/>
</dbReference>
<dbReference type="Pfam" id="PF13472">
    <property type="entry name" value="Lipase_GDSL_2"/>
    <property type="match status" value="1"/>
</dbReference>
<dbReference type="Proteomes" id="UP000283458">
    <property type="component" value="Unassembled WGS sequence"/>
</dbReference>
<evidence type="ECO:0000313" key="3">
    <source>
        <dbReference type="Proteomes" id="UP000283458"/>
    </source>
</evidence>
<dbReference type="InterPro" id="IPR051532">
    <property type="entry name" value="Ester_Hydrolysis_Enzymes"/>
</dbReference>
<reference evidence="2 3" key="1">
    <citation type="submission" date="2018-09" db="EMBL/GenBank/DDBJ databases">
        <authorList>
            <person name="Zhu H."/>
        </authorList>
    </citation>
    <scope>NUCLEOTIDE SEQUENCE [LARGE SCALE GENOMIC DNA]</scope>
    <source>
        <strain evidence="2 3">K2W22B-5</strain>
    </source>
</reference>
<comment type="caution">
    <text evidence="2">The sequence shown here is derived from an EMBL/GenBank/DDBJ whole genome shotgun (WGS) entry which is preliminary data.</text>
</comment>